<evidence type="ECO:0000256" key="6">
    <source>
        <dbReference type="PIRSR" id="PIRSR000137-2"/>
    </source>
</evidence>
<dbReference type="InParanoid" id="A0A165GLC1"/>
<dbReference type="InterPro" id="IPR036188">
    <property type="entry name" value="FAD/NAD-bd_sf"/>
</dbReference>
<dbReference type="InterPro" id="IPR007867">
    <property type="entry name" value="GMC_OxRtase_C"/>
</dbReference>
<dbReference type="PANTHER" id="PTHR11552:SF147">
    <property type="entry name" value="CHOLINE DEHYDROGENASE, MITOCHONDRIAL"/>
    <property type="match status" value="1"/>
</dbReference>
<dbReference type="GO" id="GO:0050660">
    <property type="term" value="F:flavin adenine dinucleotide binding"/>
    <property type="evidence" value="ECO:0007669"/>
    <property type="project" value="InterPro"/>
</dbReference>
<feature type="binding site" evidence="6">
    <location>
        <begin position="36"/>
        <end position="37"/>
    </location>
    <ligand>
        <name>FAD</name>
        <dbReference type="ChEBI" id="CHEBI:57692"/>
    </ligand>
</feature>
<dbReference type="EMBL" id="KV426043">
    <property type="protein sequence ID" value="KZV90692.1"/>
    <property type="molecule type" value="Genomic_DNA"/>
</dbReference>
<comment type="similarity">
    <text evidence="2">Belongs to the GMC oxidoreductase family.</text>
</comment>
<feature type="active site" description="Proton acceptor" evidence="5">
    <location>
        <position position="585"/>
    </location>
</feature>
<dbReference type="Pfam" id="PF00732">
    <property type="entry name" value="GMC_oxred_N"/>
    <property type="match status" value="1"/>
</dbReference>
<dbReference type="Gene3D" id="3.50.50.60">
    <property type="entry name" value="FAD/NAD(P)-binding domain"/>
    <property type="match status" value="1"/>
</dbReference>
<evidence type="ECO:0000313" key="8">
    <source>
        <dbReference type="EMBL" id="KZV90692.1"/>
    </source>
</evidence>
<dbReference type="STRING" id="1314781.A0A165GLC1"/>
<evidence type="ECO:0000259" key="7">
    <source>
        <dbReference type="PROSITE" id="PS00624"/>
    </source>
</evidence>
<keyword evidence="9" id="KW-1185">Reference proteome</keyword>
<keyword evidence="4 6" id="KW-0274">FAD</keyword>
<dbReference type="OrthoDB" id="269227at2759"/>
<feature type="domain" description="Glucose-methanol-choline oxidoreductase N-terminal" evidence="7">
    <location>
        <begin position="298"/>
        <end position="312"/>
    </location>
</feature>
<keyword evidence="3" id="KW-0285">Flavoprotein</keyword>
<evidence type="ECO:0000256" key="4">
    <source>
        <dbReference type="ARBA" id="ARBA00022827"/>
    </source>
</evidence>
<reference evidence="8 9" key="1">
    <citation type="journal article" date="2016" name="Mol. Biol. Evol.">
        <title>Comparative Genomics of Early-Diverging Mushroom-Forming Fungi Provides Insights into the Origins of Lignocellulose Decay Capabilities.</title>
        <authorList>
            <person name="Nagy L.G."/>
            <person name="Riley R."/>
            <person name="Tritt A."/>
            <person name="Adam C."/>
            <person name="Daum C."/>
            <person name="Floudas D."/>
            <person name="Sun H."/>
            <person name="Yadav J.S."/>
            <person name="Pangilinan J."/>
            <person name="Larsson K.H."/>
            <person name="Matsuura K."/>
            <person name="Barry K."/>
            <person name="Labutti K."/>
            <person name="Kuo R."/>
            <person name="Ohm R.A."/>
            <person name="Bhattacharya S.S."/>
            <person name="Shirouzu T."/>
            <person name="Yoshinaga Y."/>
            <person name="Martin F.M."/>
            <person name="Grigoriev I.V."/>
            <person name="Hibbett D.S."/>
        </authorList>
    </citation>
    <scope>NUCLEOTIDE SEQUENCE [LARGE SCALE GENOMIC DNA]</scope>
    <source>
        <strain evidence="8 9">HHB12029</strain>
    </source>
</reference>
<dbReference type="SUPFAM" id="SSF51905">
    <property type="entry name" value="FAD/NAD(P)-binding domain"/>
    <property type="match status" value="1"/>
</dbReference>
<proteinExistence type="inferred from homology"/>
<dbReference type="PROSITE" id="PS00624">
    <property type="entry name" value="GMC_OXRED_2"/>
    <property type="match status" value="1"/>
</dbReference>
<evidence type="ECO:0000256" key="5">
    <source>
        <dbReference type="PIRSR" id="PIRSR000137-1"/>
    </source>
</evidence>
<evidence type="ECO:0000256" key="1">
    <source>
        <dbReference type="ARBA" id="ARBA00001974"/>
    </source>
</evidence>
<dbReference type="SUPFAM" id="SSF54373">
    <property type="entry name" value="FAD-linked reductases, C-terminal domain"/>
    <property type="match status" value="1"/>
</dbReference>
<organism evidence="8 9">
    <name type="scientific">Exidia glandulosa HHB12029</name>
    <dbReference type="NCBI Taxonomy" id="1314781"/>
    <lineage>
        <taxon>Eukaryota</taxon>
        <taxon>Fungi</taxon>
        <taxon>Dikarya</taxon>
        <taxon>Basidiomycota</taxon>
        <taxon>Agaricomycotina</taxon>
        <taxon>Agaricomycetes</taxon>
        <taxon>Auriculariales</taxon>
        <taxon>Exidiaceae</taxon>
        <taxon>Exidia</taxon>
    </lineage>
</organism>
<dbReference type="PIRSF" id="PIRSF000137">
    <property type="entry name" value="Alcohol_oxidase"/>
    <property type="match status" value="1"/>
</dbReference>
<name>A0A165GLC1_EXIGL</name>
<dbReference type="Proteomes" id="UP000077266">
    <property type="component" value="Unassembled WGS sequence"/>
</dbReference>
<comment type="cofactor">
    <cofactor evidence="1 6">
        <name>FAD</name>
        <dbReference type="ChEBI" id="CHEBI:57692"/>
    </cofactor>
</comment>
<dbReference type="GO" id="GO:0016614">
    <property type="term" value="F:oxidoreductase activity, acting on CH-OH group of donors"/>
    <property type="evidence" value="ECO:0007669"/>
    <property type="project" value="InterPro"/>
</dbReference>
<dbReference type="InterPro" id="IPR000172">
    <property type="entry name" value="GMC_OxRdtase_N"/>
</dbReference>
<sequence>MPKFVQDFKLIGAAVEDTPNRASWPSYDVIIVGGGTSGCALAGRLSEDPNLSVLLLESGPSGQESLLSRIPILHGLLLRTKLDFDVATTWTARGQQRVHHWPRARMLGGCSSMNALIYQYCSPGDFDEWTHNNTPGYEHWAFSQIKSYFQKCENFSGTTIPGVKADQHSTTGPVEVGFNSDPGPMSRPFLEACGAAGIPNDVDFNAPGGTLGANRVSSALTVTYVDKRGQRVSSETAYLSKTVLDRPNLTVAVGATVTRIIFDQSGALPRAVGVEFTKGPGEAKFGAIANKEVVLSAGAVHTPHILMLSGVGPAAQLQAHSIEIVKDLPGVGQNLMDHIVLQTRYRAKPECSYQFLSMKPMTLRAILAGIGALAKWFITGKGPLACNNATTAAFVRSDDHTLFNSSDFPRPVADLTSSPQSPDIEVYSCPLAWKNQNMDPAGPGYLVSLGTIILRPKSRGSVTLLSGSAFEAPAIDPGYLAEQHDVDIAIGALRFAHRLTQQAPFASCLLPSDDVELDHNLHKLNDAQMADLVHERAETLYHPTSSARMGPLEHGGVVDGNLNVHGVKSLRIVDASIFPTILSGHPSAACIMIAEKAADMIKAAYQSEGSSPGVSRSAIP</sequence>
<protein>
    <submittedName>
        <fullName evidence="8">Alcohol oxidase</fullName>
    </submittedName>
</protein>
<evidence type="ECO:0000256" key="2">
    <source>
        <dbReference type="ARBA" id="ARBA00010790"/>
    </source>
</evidence>
<gene>
    <name evidence="8" type="ORF">EXIGLDRAFT_740706</name>
</gene>
<feature type="binding site" evidence="6">
    <location>
        <position position="257"/>
    </location>
    <ligand>
        <name>FAD</name>
        <dbReference type="ChEBI" id="CHEBI:57692"/>
    </ligand>
</feature>
<feature type="active site" description="Proton donor" evidence="5">
    <location>
        <position position="542"/>
    </location>
</feature>
<dbReference type="Pfam" id="PF05199">
    <property type="entry name" value="GMC_oxred_C"/>
    <property type="match status" value="1"/>
</dbReference>
<dbReference type="InterPro" id="IPR012132">
    <property type="entry name" value="GMC_OxRdtase"/>
</dbReference>
<dbReference type="Gene3D" id="3.30.560.10">
    <property type="entry name" value="Glucose Oxidase, domain 3"/>
    <property type="match status" value="1"/>
</dbReference>
<accession>A0A165GLC1</accession>
<dbReference type="PANTHER" id="PTHR11552">
    <property type="entry name" value="GLUCOSE-METHANOL-CHOLINE GMC OXIDOREDUCTASE"/>
    <property type="match status" value="1"/>
</dbReference>
<evidence type="ECO:0000256" key="3">
    <source>
        <dbReference type="ARBA" id="ARBA00022630"/>
    </source>
</evidence>
<evidence type="ECO:0000313" key="9">
    <source>
        <dbReference type="Proteomes" id="UP000077266"/>
    </source>
</evidence>
<dbReference type="AlphaFoldDB" id="A0A165GLC1"/>